<dbReference type="EMBL" id="JAUSUQ010000001">
    <property type="protein sequence ID" value="MDQ0337488.1"/>
    <property type="molecule type" value="Genomic_DNA"/>
</dbReference>
<evidence type="ECO:0000256" key="7">
    <source>
        <dbReference type="ARBA" id="ARBA00023315"/>
    </source>
</evidence>
<dbReference type="EC" id="2.3.1.178" evidence="4 9"/>
<evidence type="ECO:0000256" key="9">
    <source>
        <dbReference type="RuleBase" id="RU365045"/>
    </source>
</evidence>
<evidence type="ECO:0000313" key="11">
    <source>
        <dbReference type="EMBL" id="MDQ0337488.1"/>
    </source>
</evidence>
<dbReference type="CDD" id="cd04301">
    <property type="entry name" value="NAT_SF"/>
    <property type="match status" value="1"/>
</dbReference>
<evidence type="ECO:0000256" key="1">
    <source>
        <dbReference type="ARBA" id="ARBA00003741"/>
    </source>
</evidence>
<dbReference type="RefSeq" id="WP_307334655.1">
    <property type="nucleotide sequence ID" value="NZ_JAUSUQ010000001.1"/>
</dbReference>
<evidence type="ECO:0000256" key="5">
    <source>
        <dbReference type="ARBA" id="ARBA00017935"/>
    </source>
</evidence>
<dbReference type="NCBIfam" id="TIGR02406">
    <property type="entry name" value="ectoine_EctA"/>
    <property type="match status" value="1"/>
</dbReference>
<dbReference type="InterPro" id="IPR000182">
    <property type="entry name" value="GNAT_dom"/>
</dbReference>
<dbReference type="SUPFAM" id="SSF55729">
    <property type="entry name" value="Acyl-CoA N-acyltransferases (Nat)"/>
    <property type="match status" value="1"/>
</dbReference>
<comment type="function">
    <text evidence="1 9">Catalyzes the acetylation of L-2,4-diaminobutyrate (DABA) to gamma-N-acetyl-alpha,gamma-diaminobutyric acid (ADABA) with acetyl coenzyme A.</text>
</comment>
<accession>A0ABU0CN23</accession>
<comment type="similarity">
    <text evidence="3 9">Belongs to the acetyltransferase family. EctA subfamily.</text>
</comment>
<keyword evidence="12" id="KW-1185">Reference proteome</keyword>
<dbReference type="InterPro" id="IPR012772">
    <property type="entry name" value="Ectoine_EctA"/>
</dbReference>
<feature type="domain" description="N-acetyltransferase" evidence="10">
    <location>
        <begin position="10"/>
        <end position="148"/>
    </location>
</feature>
<sequence length="173" mass="19525">MSVQTDVLTPTLRKPRLEDGADLWSLVKETGVLDVNAAYTYLMLCRNFQDTCVVAEMDNSVVGFVSAYIHPKQPDTLFVWQVGVSESQRGQGLATKMLQALLQRQSCLNIRYLETTISPSNKASQALFRKLARDFDAYCAVSMCFQTDQFPDDHESELLFKIGPFKKTELNTN</sequence>
<dbReference type="InterPro" id="IPR016181">
    <property type="entry name" value="Acyl_CoA_acyltransferase"/>
</dbReference>
<dbReference type="Proteomes" id="UP001232445">
    <property type="component" value="Unassembled WGS sequence"/>
</dbReference>
<evidence type="ECO:0000259" key="10">
    <source>
        <dbReference type="PROSITE" id="PS51186"/>
    </source>
</evidence>
<reference evidence="11 12" key="1">
    <citation type="submission" date="2023-07" db="EMBL/GenBank/DDBJ databases">
        <title>Genomic Encyclopedia of Type Strains, Phase IV (KMG-IV): sequencing the most valuable type-strain genomes for metagenomic binning, comparative biology and taxonomic classification.</title>
        <authorList>
            <person name="Goeker M."/>
        </authorList>
    </citation>
    <scope>NUCLEOTIDE SEQUENCE [LARGE SCALE GENOMIC DNA]</scope>
    <source>
        <strain evidence="11 12">DSM 17740</strain>
    </source>
</reference>
<dbReference type="PANTHER" id="PTHR43072">
    <property type="entry name" value="N-ACETYLTRANSFERASE"/>
    <property type="match status" value="1"/>
</dbReference>
<dbReference type="PROSITE" id="PS51186">
    <property type="entry name" value="GNAT"/>
    <property type="match status" value="1"/>
</dbReference>
<comment type="pathway">
    <text evidence="2 9">Amine and polyamine biosynthesis; ectoine biosynthesis; L-ectoine from L-aspartate 4-semialdehyde: step 2/3.</text>
</comment>
<evidence type="ECO:0000256" key="8">
    <source>
        <dbReference type="ARBA" id="ARBA00048924"/>
    </source>
</evidence>
<evidence type="ECO:0000256" key="6">
    <source>
        <dbReference type="ARBA" id="ARBA00022679"/>
    </source>
</evidence>
<comment type="catalytic activity">
    <reaction evidence="8 9">
        <text>L-2,4-diaminobutanoate + acetyl-CoA = (2S)-4-acetamido-2-aminobutanoate + CoA + H(+)</text>
        <dbReference type="Rhea" id="RHEA:16901"/>
        <dbReference type="ChEBI" id="CHEBI:15378"/>
        <dbReference type="ChEBI" id="CHEBI:57287"/>
        <dbReference type="ChEBI" id="CHEBI:57288"/>
        <dbReference type="ChEBI" id="CHEBI:58761"/>
        <dbReference type="ChEBI" id="CHEBI:58929"/>
        <dbReference type="EC" id="2.3.1.178"/>
    </reaction>
</comment>
<keyword evidence="6 9" id="KW-0808">Transferase</keyword>
<evidence type="ECO:0000256" key="3">
    <source>
        <dbReference type="ARBA" id="ARBA00010712"/>
    </source>
</evidence>
<evidence type="ECO:0000313" key="12">
    <source>
        <dbReference type="Proteomes" id="UP001232445"/>
    </source>
</evidence>
<name>A0ABU0CN23_9BACI</name>
<dbReference type="Pfam" id="PF00583">
    <property type="entry name" value="Acetyltransf_1"/>
    <property type="match status" value="1"/>
</dbReference>
<dbReference type="GO" id="GO:0033816">
    <property type="term" value="F:diaminobutyrate acetyltransferase activity"/>
    <property type="evidence" value="ECO:0007669"/>
    <property type="project" value="UniProtKB-EC"/>
</dbReference>
<evidence type="ECO:0000256" key="2">
    <source>
        <dbReference type="ARBA" id="ARBA00004978"/>
    </source>
</evidence>
<evidence type="ECO:0000256" key="4">
    <source>
        <dbReference type="ARBA" id="ARBA00012355"/>
    </source>
</evidence>
<dbReference type="Gene3D" id="3.40.630.30">
    <property type="match status" value="1"/>
</dbReference>
<organism evidence="11 12">
    <name type="scientific">Caldalkalibacillus uzonensis</name>
    <dbReference type="NCBI Taxonomy" id="353224"/>
    <lineage>
        <taxon>Bacteria</taxon>
        <taxon>Bacillati</taxon>
        <taxon>Bacillota</taxon>
        <taxon>Bacilli</taxon>
        <taxon>Bacillales</taxon>
        <taxon>Bacillaceae</taxon>
        <taxon>Caldalkalibacillus</taxon>
    </lineage>
</organism>
<proteinExistence type="inferred from homology"/>
<gene>
    <name evidence="9" type="primary">ectA</name>
    <name evidence="11" type="ORF">J2S00_000258</name>
</gene>
<protein>
    <recommendedName>
        <fullName evidence="5 9">L-2,4-diaminobutyric acid acetyltransferase</fullName>
        <shortName evidence="9">DABA acetyltransferase</shortName>
        <ecNumber evidence="4 9">2.3.1.178</ecNumber>
    </recommendedName>
</protein>
<comment type="caution">
    <text evidence="11">The sequence shown here is derived from an EMBL/GenBank/DDBJ whole genome shotgun (WGS) entry which is preliminary data.</text>
</comment>
<keyword evidence="7 9" id="KW-0012">Acyltransferase</keyword>